<sequence>MPNDLTTLCIVTGPAPALLAFRNRCLRVPDGGGPGSIVLDFQAILPMPEALIDTTRSGETAIAIEALTGQTPDTIGAGSALATDWARERDLTTLEQLRAHLEENRPELLAAARRCLAAFAATGHYSWYDWCLEHWGTKWNCYAFKEVSATPDRYEFRFDTAWGFPTPIFRRLAADFPELTFECACFDALANFGALGRFGNGVCTFAETEPTEALYERVYGAPPHPHHGAPQDQAHPQRRGRLARLSRRVISWLGRGRKPG</sequence>
<keyword evidence="2" id="KW-1185">Reference proteome</keyword>
<protein>
    <recommendedName>
        <fullName evidence="3">YubB ferredoxin-like domain-containing protein</fullName>
    </recommendedName>
</protein>
<proteinExistence type="predicted"/>
<reference evidence="2" key="1">
    <citation type="journal article" date="2019" name="Int. J. Syst. Evol. Microbiol.">
        <title>The Global Catalogue of Microorganisms (GCM) 10K type strain sequencing project: providing services to taxonomists for standard genome sequencing and annotation.</title>
        <authorList>
            <consortium name="The Broad Institute Genomics Platform"/>
            <consortium name="The Broad Institute Genome Sequencing Center for Infectious Disease"/>
            <person name="Wu L."/>
            <person name="Ma J."/>
        </authorList>
    </citation>
    <scope>NUCLEOTIDE SEQUENCE [LARGE SCALE GENOMIC DNA]</scope>
    <source>
        <strain evidence="2">KCTC 15012</strain>
    </source>
</reference>
<comment type="caution">
    <text evidence="1">The sequence shown here is derived from an EMBL/GenBank/DDBJ whole genome shotgun (WGS) entry which is preliminary data.</text>
</comment>
<gene>
    <name evidence="1" type="ORF">ACFSNB_03520</name>
</gene>
<name>A0ABW5C7M7_9PROT</name>
<dbReference type="EMBL" id="JBHUIY010000004">
    <property type="protein sequence ID" value="MFD2232867.1"/>
    <property type="molecule type" value="Genomic_DNA"/>
</dbReference>
<accession>A0ABW5C7M7</accession>
<dbReference type="RefSeq" id="WP_377314555.1">
    <property type="nucleotide sequence ID" value="NZ_JBHUIY010000004.1"/>
</dbReference>
<dbReference type="Proteomes" id="UP001597296">
    <property type="component" value="Unassembled WGS sequence"/>
</dbReference>
<evidence type="ECO:0000313" key="2">
    <source>
        <dbReference type="Proteomes" id="UP001597296"/>
    </source>
</evidence>
<evidence type="ECO:0008006" key="3">
    <source>
        <dbReference type="Google" id="ProtNLM"/>
    </source>
</evidence>
<evidence type="ECO:0000313" key="1">
    <source>
        <dbReference type="EMBL" id="MFD2232867.1"/>
    </source>
</evidence>
<organism evidence="1 2">
    <name type="scientific">Phaeospirillum tilakii</name>
    <dbReference type="NCBI Taxonomy" id="741673"/>
    <lineage>
        <taxon>Bacteria</taxon>
        <taxon>Pseudomonadati</taxon>
        <taxon>Pseudomonadota</taxon>
        <taxon>Alphaproteobacteria</taxon>
        <taxon>Rhodospirillales</taxon>
        <taxon>Rhodospirillaceae</taxon>
        <taxon>Phaeospirillum</taxon>
    </lineage>
</organism>